<accession>A0ABS4P7R4</accession>
<reference evidence="4" key="1">
    <citation type="submission" date="2023-07" db="EMBL/GenBank/DDBJ databases">
        <title>Genome mining of underrepresented organisms for secondary metabolites.</title>
        <authorList>
            <person name="D'Agostino P.M."/>
        </authorList>
    </citation>
    <scope>NUCLEOTIDE SEQUENCE [LARGE SCALE GENOMIC DNA]</scope>
    <source>
        <strain evidence="4">WS4403</strain>
    </source>
</reference>
<dbReference type="NCBIfam" id="NF033213">
    <property type="entry name" value="matur_PanM"/>
    <property type="match status" value="1"/>
</dbReference>
<evidence type="ECO:0000313" key="4">
    <source>
        <dbReference type="Proteomes" id="UP001195624"/>
    </source>
</evidence>
<dbReference type="InterPro" id="IPR040448">
    <property type="entry name" value="PanZ_GNAT"/>
</dbReference>
<dbReference type="InterPro" id="IPR032900">
    <property type="entry name" value="PanZ"/>
</dbReference>
<feature type="binding site" evidence="1">
    <location>
        <begin position="68"/>
        <end position="70"/>
    </location>
    <ligand>
        <name>CoA</name>
        <dbReference type="ChEBI" id="CHEBI:57287"/>
    </ligand>
</feature>
<keyword evidence="1" id="KW-0566">Pantothenate biosynthesis</keyword>
<dbReference type="HAMAP" id="MF_02018">
    <property type="entry name" value="PanZ_PanM"/>
    <property type="match status" value="1"/>
</dbReference>
<dbReference type="InterPro" id="IPR000182">
    <property type="entry name" value="GNAT_dom"/>
</dbReference>
<feature type="domain" description="N-acetyltransferase" evidence="2">
    <location>
        <begin position="3"/>
        <end position="138"/>
    </location>
</feature>
<comment type="caution">
    <text evidence="3">The sequence shown here is derived from an EMBL/GenBank/DDBJ whole genome shotgun (WGS) entry which is preliminary data.</text>
</comment>
<organism evidence="3 4">
    <name type="scientific">Winslowiella toletana</name>
    <dbReference type="NCBI Taxonomy" id="92490"/>
    <lineage>
        <taxon>Bacteria</taxon>
        <taxon>Pseudomonadati</taxon>
        <taxon>Pseudomonadota</taxon>
        <taxon>Gammaproteobacteria</taxon>
        <taxon>Enterobacterales</taxon>
        <taxon>Erwiniaceae</taxon>
        <taxon>Winslowiella</taxon>
    </lineage>
</organism>
<dbReference type="SUPFAM" id="SSF55729">
    <property type="entry name" value="Acyl-CoA N-acyltransferases (Nat)"/>
    <property type="match status" value="1"/>
</dbReference>
<evidence type="ECO:0000256" key="1">
    <source>
        <dbReference type="HAMAP-Rule" id="MF_02018"/>
    </source>
</evidence>
<proteinExistence type="inferred from homology"/>
<dbReference type="Gene3D" id="3.40.630.30">
    <property type="match status" value="1"/>
</dbReference>
<dbReference type="PROSITE" id="PS51186">
    <property type="entry name" value="GNAT"/>
    <property type="match status" value="1"/>
</dbReference>
<keyword evidence="4" id="KW-1185">Reference proteome</keyword>
<comment type="function">
    <text evidence="1">Controls both the activation and catalytic activity of PanD in a coenzyme A (CoA)-dependent fashion.</text>
</comment>
<gene>
    <name evidence="1" type="primary">panZ</name>
    <name evidence="3" type="ORF">J2125_001888</name>
</gene>
<name>A0ABS4P7R4_9GAMM</name>
<comment type="subunit">
    <text evidence="1">Interacts with PanD in the presence of CoA.</text>
</comment>
<feature type="binding site" evidence="1">
    <location>
        <begin position="74"/>
        <end position="81"/>
    </location>
    <ligand>
        <name>CoA</name>
        <dbReference type="ChEBI" id="CHEBI:57287"/>
    </ligand>
</feature>
<dbReference type="Pfam" id="PF12568">
    <property type="entry name" value="PanZ"/>
    <property type="match status" value="1"/>
</dbReference>
<dbReference type="EMBL" id="JAGGMQ010000001">
    <property type="protein sequence ID" value="MBP2168696.1"/>
    <property type="molecule type" value="Genomic_DNA"/>
</dbReference>
<dbReference type="InterPro" id="IPR016181">
    <property type="entry name" value="Acyl_CoA_acyltransferase"/>
</dbReference>
<sequence>MKLTIIRLQQFSVQDRLDLGKVWPEKEIAALEGTLDEQHRLYAARFNDRLLGALMLEIGGTQGRIYALQVREVTRRRGVGHYLLQETVAQNPAVSEWWIAQDGSEQPAVIAAFMQAAGFRQQADGWVKPGGENAAPKL</sequence>
<dbReference type="RefSeq" id="WP_017799493.1">
    <property type="nucleotide sequence ID" value="NZ_JAGGMQ010000001.1"/>
</dbReference>
<dbReference type="Proteomes" id="UP001195624">
    <property type="component" value="Unassembled WGS sequence"/>
</dbReference>
<evidence type="ECO:0000313" key="3">
    <source>
        <dbReference type="EMBL" id="MBP2168696.1"/>
    </source>
</evidence>
<evidence type="ECO:0000259" key="2">
    <source>
        <dbReference type="PROSITE" id="PS51186"/>
    </source>
</evidence>
<protein>
    <recommendedName>
        <fullName evidence="1">PanD regulatory factor</fullName>
    </recommendedName>
</protein>
<comment type="similarity">
    <text evidence="1">Belongs to the PanZ/PanM family.</text>
</comment>